<sequence length="323" mass="38135">MTSYYDDMEPNMNGNRRSSLNGKKYIYEIEMWDYSQYDRALVTYFSPIQVFAMFFIYYLYSQQTYSVLYTKIIMTIFIYLQSVFIDRIMIAFERRESDKQIIYGQTYREEVDFNNNGVTLPTLEPVHFANAAYSGLGEMDDEMSNELLTSIPRNSYMSQQEQAIQRTGRHDVSEPKEQITPNVTKRANRKINRQSEEIEVTEQPIQEFVPPISQQSISQPSPLTSNASTTTEEPQKQGWFSGLWNSIFPSRKQKREAQAQQSISRNIQRTQTIPKDEEEDERREVKRKQPTSKQPKESEKEEEKKRKESVSNPFQQHRKKPKQ</sequence>
<keyword evidence="2" id="KW-0472">Membrane</keyword>
<dbReference type="RefSeq" id="XP_044550929.1">
    <property type="nucleotide sequence ID" value="XM_044691338.1"/>
</dbReference>
<dbReference type="AlphaFoldDB" id="A0AA88KR09"/>
<name>A0AA88KR09_NAELO</name>
<gene>
    <name evidence="3" type="ORF">C9374_001972</name>
</gene>
<accession>A0AA88KR09</accession>
<dbReference type="EMBL" id="PYSW02000014">
    <property type="protein sequence ID" value="KAG2386937.1"/>
    <property type="molecule type" value="Genomic_DNA"/>
</dbReference>
<feature type="transmembrane region" description="Helical" evidence="2">
    <location>
        <begin position="66"/>
        <end position="85"/>
    </location>
</feature>
<feature type="compositionally biased region" description="Basic and acidic residues" evidence="1">
    <location>
        <begin position="294"/>
        <end position="309"/>
    </location>
</feature>
<feature type="region of interest" description="Disordered" evidence="1">
    <location>
        <begin position="210"/>
        <end position="323"/>
    </location>
</feature>
<feature type="compositionally biased region" description="Polar residues" evidence="1">
    <location>
        <begin position="258"/>
        <end position="273"/>
    </location>
</feature>
<dbReference type="GeneID" id="68094428"/>
<evidence type="ECO:0000256" key="2">
    <source>
        <dbReference type="SAM" id="Phobius"/>
    </source>
</evidence>
<protein>
    <recommendedName>
        <fullName evidence="5">Transmembrane protein</fullName>
    </recommendedName>
</protein>
<organism evidence="3 4">
    <name type="scientific">Naegleria lovaniensis</name>
    <name type="common">Amoeba</name>
    <dbReference type="NCBI Taxonomy" id="51637"/>
    <lineage>
        <taxon>Eukaryota</taxon>
        <taxon>Discoba</taxon>
        <taxon>Heterolobosea</taxon>
        <taxon>Tetramitia</taxon>
        <taxon>Eutetramitia</taxon>
        <taxon>Vahlkampfiidae</taxon>
        <taxon>Naegleria</taxon>
    </lineage>
</organism>
<reference evidence="3 4" key="1">
    <citation type="journal article" date="2018" name="BMC Genomics">
        <title>The genome of Naegleria lovaniensis, the basis for a comparative approach to unravel pathogenicity factors of the human pathogenic amoeba N. fowleri.</title>
        <authorList>
            <person name="Liechti N."/>
            <person name="Schurch N."/>
            <person name="Bruggmann R."/>
            <person name="Wittwer M."/>
        </authorList>
    </citation>
    <scope>NUCLEOTIDE SEQUENCE [LARGE SCALE GENOMIC DNA]</scope>
    <source>
        <strain evidence="3 4">ATCC 30569</strain>
    </source>
</reference>
<evidence type="ECO:0008006" key="5">
    <source>
        <dbReference type="Google" id="ProtNLM"/>
    </source>
</evidence>
<feature type="transmembrane region" description="Helical" evidence="2">
    <location>
        <begin position="41"/>
        <end position="60"/>
    </location>
</feature>
<keyword evidence="2" id="KW-1133">Transmembrane helix</keyword>
<evidence type="ECO:0000313" key="4">
    <source>
        <dbReference type="Proteomes" id="UP000816034"/>
    </source>
</evidence>
<proteinExistence type="predicted"/>
<evidence type="ECO:0000313" key="3">
    <source>
        <dbReference type="EMBL" id="KAG2386937.1"/>
    </source>
</evidence>
<keyword evidence="2" id="KW-0812">Transmembrane</keyword>
<feature type="compositionally biased region" description="Low complexity" evidence="1">
    <location>
        <begin position="210"/>
        <end position="222"/>
    </location>
</feature>
<comment type="caution">
    <text evidence="3">The sequence shown here is derived from an EMBL/GenBank/DDBJ whole genome shotgun (WGS) entry which is preliminary data.</text>
</comment>
<keyword evidence="4" id="KW-1185">Reference proteome</keyword>
<evidence type="ECO:0000256" key="1">
    <source>
        <dbReference type="SAM" id="MobiDB-lite"/>
    </source>
</evidence>
<dbReference type="Proteomes" id="UP000816034">
    <property type="component" value="Unassembled WGS sequence"/>
</dbReference>
<dbReference type="InterPro" id="IPR018819">
    <property type="entry name" value="Nur1/Mug154"/>
</dbReference>
<dbReference type="Pfam" id="PF10332">
    <property type="entry name" value="DUF2418"/>
    <property type="match status" value="1"/>
</dbReference>
<feature type="compositionally biased region" description="Polar residues" evidence="1">
    <location>
        <begin position="223"/>
        <end position="232"/>
    </location>
</feature>